<evidence type="ECO:0000256" key="1">
    <source>
        <dbReference type="RuleBase" id="RU362001"/>
    </source>
</evidence>
<accession>A0ABT9N5A9</accession>
<dbReference type="Proteomes" id="UP001240984">
    <property type="component" value="Unassembled WGS sequence"/>
</dbReference>
<protein>
    <recommendedName>
        <fullName evidence="1">ESAT-6-like protein</fullName>
    </recommendedName>
</protein>
<comment type="caution">
    <text evidence="2">The sequence shown here is derived from an EMBL/GenBank/DDBJ whole genome shotgun (WGS) entry which is preliminary data.</text>
</comment>
<evidence type="ECO:0000313" key="2">
    <source>
        <dbReference type="EMBL" id="MDP9798894.1"/>
    </source>
</evidence>
<dbReference type="NCBIfam" id="TIGR03930">
    <property type="entry name" value="WXG100_ESAT6"/>
    <property type="match status" value="1"/>
</dbReference>
<gene>
    <name evidence="2" type="ORF">J2S43_007406</name>
</gene>
<dbReference type="Gene3D" id="1.10.287.1060">
    <property type="entry name" value="ESAT-6-like"/>
    <property type="match status" value="1"/>
</dbReference>
<dbReference type="RefSeq" id="WP_306837123.1">
    <property type="nucleotide sequence ID" value="NZ_JAUSRA010000001.1"/>
</dbReference>
<dbReference type="InterPro" id="IPR036689">
    <property type="entry name" value="ESAT-6-like_sf"/>
</dbReference>
<comment type="similarity">
    <text evidence="1">Belongs to the WXG100 family.</text>
</comment>
<keyword evidence="3" id="KW-1185">Reference proteome</keyword>
<sequence>MIVDVVAVRRMGAEITATAVALRSALDDLDERTRLPAEAWGGEARHAFAERRDAWRRAADDLTALLREIGREVDDAAADYLATESRNRALFGP</sequence>
<evidence type="ECO:0000313" key="3">
    <source>
        <dbReference type="Proteomes" id="UP001240984"/>
    </source>
</evidence>
<dbReference type="Pfam" id="PF06013">
    <property type="entry name" value="WXG100"/>
    <property type="match status" value="1"/>
</dbReference>
<dbReference type="InterPro" id="IPR010310">
    <property type="entry name" value="T7SS_ESAT-6-like"/>
</dbReference>
<reference evidence="2 3" key="1">
    <citation type="submission" date="2023-07" db="EMBL/GenBank/DDBJ databases">
        <title>Sequencing the genomes of 1000 actinobacteria strains.</title>
        <authorList>
            <person name="Klenk H.-P."/>
        </authorList>
    </citation>
    <scope>NUCLEOTIDE SEQUENCE [LARGE SCALE GENOMIC DNA]</scope>
    <source>
        <strain evidence="2 3">DSM 44710</strain>
    </source>
</reference>
<proteinExistence type="inferred from homology"/>
<name>A0ABT9N5A9_9ACTN</name>
<organism evidence="2 3">
    <name type="scientific">Catenuloplanes nepalensis</name>
    <dbReference type="NCBI Taxonomy" id="587533"/>
    <lineage>
        <taxon>Bacteria</taxon>
        <taxon>Bacillati</taxon>
        <taxon>Actinomycetota</taxon>
        <taxon>Actinomycetes</taxon>
        <taxon>Micromonosporales</taxon>
        <taxon>Micromonosporaceae</taxon>
        <taxon>Catenuloplanes</taxon>
    </lineage>
</organism>
<dbReference type="SUPFAM" id="SSF140453">
    <property type="entry name" value="EsxAB dimer-like"/>
    <property type="match status" value="1"/>
</dbReference>
<dbReference type="EMBL" id="JAUSRA010000001">
    <property type="protein sequence ID" value="MDP9798894.1"/>
    <property type="molecule type" value="Genomic_DNA"/>
</dbReference>